<keyword evidence="6" id="KW-1185">Reference proteome</keyword>
<comment type="caution">
    <text evidence="5">The sequence shown here is derived from an EMBL/GenBank/DDBJ whole genome shotgun (WGS) entry which is preliminary data.</text>
</comment>
<evidence type="ECO:0000256" key="1">
    <source>
        <dbReference type="ARBA" id="ARBA00022729"/>
    </source>
</evidence>
<dbReference type="PRINTS" id="PR01607">
    <property type="entry name" value="APYRASEFAMLY"/>
</dbReference>
<feature type="domain" description="Calcineurin-like phosphoesterase" evidence="3">
    <location>
        <begin position="22"/>
        <end position="247"/>
    </location>
</feature>
<dbReference type="InterPro" id="IPR006179">
    <property type="entry name" value="5_nucleotidase/apyrase"/>
</dbReference>
<evidence type="ECO:0008006" key="7">
    <source>
        <dbReference type="Google" id="ProtNLM"/>
    </source>
</evidence>
<dbReference type="OrthoDB" id="9803927at2"/>
<evidence type="ECO:0000256" key="2">
    <source>
        <dbReference type="RuleBase" id="RU362119"/>
    </source>
</evidence>
<name>A0A4R6A5I9_9RHOB</name>
<dbReference type="InterPro" id="IPR008334">
    <property type="entry name" value="5'-Nucleotdase_C"/>
</dbReference>
<accession>A0A4R6A5I9</accession>
<dbReference type="Pfam" id="PF02872">
    <property type="entry name" value="5_nucleotid_C"/>
    <property type="match status" value="1"/>
</dbReference>
<dbReference type="InterPro" id="IPR029052">
    <property type="entry name" value="Metallo-depent_PP-like"/>
</dbReference>
<reference evidence="5 6" key="1">
    <citation type="submission" date="2019-03" db="EMBL/GenBank/DDBJ databases">
        <title>Primorskyibacter sp. SS33 isolated from sediments.</title>
        <authorList>
            <person name="Xunke S."/>
        </authorList>
    </citation>
    <scope>NUCLEOTIDE SEQUENCE [LARGE SCALE GENOMIC DNA]</scope>
    <source>
        <strain evidence="5 6">SS33</strain>
    </source>
</reference>
<keyword evidence="2" id="KW-0378">Hydrolase</keyword>
<dbReference type="InterPro" id="IPR004843">
    <property type="entry name" value="Calcineurin-like_PHP"/>
</dbReference>
<keyword evidence="2" id="KW-0547">Nucleotide-binding</keyword>
<dbReference type="RefSeq" id="WP_133397814.1">
    <property type="nucleotide sequence ID" value="NZ_SNAA01000019.1"/>
</dbReference>
<dbReference type="Proteomes" id="UP000295701">
    <property type="component" value="Unassembled WGS sequence"/>
</dbReference>
<dbReference type="Gene3D" id="3.90.780.10">
    <property type="entry name" value="5'-Nucleotidase, C-terminal domain"/>
    <property type="match status" value="1"/>
</dbReference>
<sequence>MRNKFSDGSSRGVRPKGAAVDLRIIATCDLHGHARSFDYAARRFEPDFGLERAAGLIERLRGEAANSILLDAGDFLSGSLMSEIAGPTNIPVLAAMNALGFDAAALGNHDLDFGCGSLDAIQRQAAFPILSANLDFGAAAGPVSLPGTALLSPRMRDRDGTPVAFRIGVFGLLHPGALAGHPEAARGAVSVGPMRPAFDRASTALREAGADLVICLCHDGLHDDDSEIVDLAQGGGADAFVLGHTHRIFPGPAHAATARIDPRNGIVAGKPAIQAGFWGRHVGVIDLRIEMAAPAPDRVRTRRVACLETRAEAAPDLAAAAVIRARTQLAHEIVKRRAADVEGTSPVALHTCFAALGRSSVTELLARSMARAARERLGKTDLPVIGMAAPPAYGGYAGVGHFVDVPAGTVTRSTLGRLCPHDDRLAIMSLTVADLMLWLEWSTSAYTQTRPGALQSELLDLTYPPARLDLPADLTFDLDLEQAPGFGFNGRRLRDDPRRVSRVRREGRVLDPAERVIVACTDYRARNGGNLPVLPSRELIDGAGPAIRDVVAAGLRGGLARAARPVFQPVRVENAVTILETSPAAEFRLDEIADLQPRIVDRDGDGFLRIALTLDPA</sequence>
<proteinExistence type="inferred from homology"/>
<dbReference type="Pfam" id="PF00149">
    <property type="entry name" value="Metallophos"/>
    <property type="match status" value="1"/>
</dbReference>
<dbReference type="Gene3D" id="3.60.21.10">
    <property type="match status" value="1"/>
</dbReference>
<evidence type="ECO:0000259" key="3">
    <source>
        <dbReference type="Pfam" id="PF00149"/>
    </source>
</evidence>
<dbReference type="PANTHER" id="PTHR11575">
    <property type="entry name" value="5'-NUCLEOTIDASE-RELATED"/>
    <property type="match status" value="1"/>
</dbReference>
<dbReference type="GO" id="GO:0000166">
    <property type="term" value="F:nucleotide binding"/>
    <property type="evidence" value="ECO:0007669"/>
    <property type="project" value="UniProtKB-KW"/>
</dbReference>
<dbReference type="EMBL" id="SNAA01000019">
    <property type="protein sequence ID" value="TDL76033.1"/>
    <property type="molecule type" value="Genomic_DNA"/>
</dbReference>
<keyword evidence="1" id="KW-0732">Signal</keyword>
<feature type="domain" description="5'-Nucleotidase C-terminal" evidence="4">
    <location>
        <begin position="396"/>
        <end position="534"/>
    </location>
</feature>
<gene>
    <name evidence="5" type="ORF">E2L08_14480</name>
</gene>
<dbReference type="SUPFAM" id="SSF55816">
    <property type="entry name" value="5'-nucleotidase (syn. UDP-sugar hydrolase), C-terminal domain"/>
    <property type="match status" value="1"/>
</dbReference>
<organism evidence="5 6">
    <name type="scientific">Palleronia sediminis</name>
    <dbReference type="NCBI Taxonomy" id="2547833"/>
    <lineage>
        <taxon>Bacteria</taxon>
        <taxon>Pseudomonadati</taxon>
        <taxon>Pseudomonadota</taxon>
        <taxon>Alphaproteobacteria</taxon>
        <taxon>Rhodobacterales</taxon>
        <taxon>Roseobacteraceae</taxon>
        <taxon>Palleronia</taxon>
    </lineage>
</organism>
<dbReference type="InterPro" id="IPR036907">
    <property type="entry name" value="5'-Nucleotdase_C_sf"/>
</dbReference>
<evidence type="ECO:0000313" key="6">
    <source>
        <dbReference type="Proteomes" id="UP000295701"/>
    </source>
</evidence>
<protein>
    <recommendedName>
        <fullName evidence="7">Trifunctional nucleotide phosphoesterase protein YfkN</fullName>
    </recommendedName>
</protein>
<dbReference type="AlphaFoldDB" id="A0A4R6A5I9"/>
<dbReference type="GO" id="GO:0030288">
    <property type="term" value="C:outer membrane-bounded periplasmic space"/>
    <property type="evidence" value="ECO:0007669"/>
    <property type="project" value="TreeGrafter"/>
</dbReference>
<dbReference type="GO" id="GO:0016787">
    <property type="term" value="F:hydrolase activity"/>
    <property type="evidence" value="ECO:0007669"/>
    <property type="project" value="UniProtKB-KW"/>
</dbReference>
<dbReference type="GO" id="GO:0009166">
    <property type="term" value="P:nucleotide catabolic process"/>
    <property type="evidence" value="ECO:0007669"/>
    <property type="project" value="InterPro"/>
</dbReference>
<evidence type="ECO:0000313" key="5">
    <source>
        <dbReference type="EMBL" id="TDL76033.1"/>
    </source>
</evidence>
<dbReference type="SUPFAM" id="SSF56300">
    <property type="entry name" value="Metallo-dependent phosphatases"/>
    <property type="match status" value="1"/>
</dbReference>
<evidence type="ECO:0000259" key="4">
    <source>
        <dbReference type="Pfam" id="PF02872"/>
    </source>
</evidence>
<dbReference type="PANTHER" id="PTHR11575:SF6">
    <property type="entry name" value="2',3'-CYCLIC-NUCLEOTIDE 2'-PHOSPHODIESTERASE_3'-NUCLEOTIDASE"/>
    <property type="match status" value="1"/>
</dbReference>
<comment type="similarity">
    <text evidence="2">Belongs to the 5'-nucleotidase family.</text>
</comment>